<keyword evidence="3" id="KW-1003">Cell membrane</keyword>
<evidence type="ECO:0000256" key="1">
    <source>
        <dbReference type="ARBA" id="ARBA00004418"/>
    </source>
</evidence>
<dbReference type="InterPro" id="IPR050490">
    <property type="entry name" value="Bact_solute-bd_prot1"/>
</dbReference>
<evidence type="ECO:0000313" key="10">
    <source>
        <dbReference type="Proteomes" id="UP000190834"/>
    </source>
</evidence>
<comment type="similarity">
    <text evidence="2">Belongs to the bacterial solute-binding protein 1 family.</text>
</comment>
<evidence type="ECO:0000256" key="5">
    <source>
        <dbReference type="ARBA" id="ARBA00023136"/>
    </source>
</evidence>
<evidence type="ECO:0000256" key="6">
    <source>
        <dbReference type="ARBA" id="ARBA00023139"/>
    </source>
</evidence>
<dbReference type="STRING" id="1123491.SAMN02745782_01520"/>
<evidence type="ECO:0000256" key="3">
    <source>
        <dbReference type="ARBA" id="ARBA00022475"/>
    </source>
</evidence>
<comment type="subcellular location">
    <subcellularLocation>
        <location evidence="1">Periplasm</location>
    </subcellularLocation>
</comment>
<reference evidence="10" key="1">
    <citation type="submission" date="2017-02" db="EMBL/GenBank/DDBJ databases">
        <authorList>
            <person name="Varghese N."/>
            <person name="Submissions S."/>
        </authorList>
    </citation>
    <scope>NUCLEOTIDE SEQUENCE [LARGE SCALE GENOMIC DNA]</scope>
    <source>
        <strain evidence="10">DSM 19608</strain>
    </source>
</reference>
<evidence type="ECO:0000256" key="2">
    <source>
        <dbReference type="ARBA" id="ARBA00008520"/>
    </source>
</evidence>
<dbReference type="GeneID" id="70581763"/>
<dbReference type="PANTHER" id="PTHR43649:SF33">
    <property type="entry name" value="POLYGALACTURONAN_RHAMNOGALACTURONAN-BINDING PROTEIN YTCQ"/>
    <property type="match status" value="1"/>
</dbReference>
<dbReference type="EMBL" id="FUXB01000006">
    <property type="protein sequence ID" value="SJZ84239.1"/>
    <property type="molecule type" value="Genomic_DNA"/>
</dbReference>
<keyword evidence="5" id="KW-0472">Membrane</keyword>
<dbReference type="InterPro" id="IPR006059">
    <property type="entry name" value="SBP"/>
</dbReference>
<dbReference type="RefSeq" id="WP_078925915.1">
    <property type="nucleotide sequence ID" value="NZ_FUXB01000006.1"/>
</dbReference>
<dbReference type="SUPFAM" id="SSF53850">
    <property type="entry name" value="Periplasmic binding protein-like II"/>
    <property type="match status" value="1"/>
</dbReference>
<keyword evidence="10" id="KW-1185">Reference proteome</keyword>
<evidence type="ECO:0000256" key="4">
    <source>
        <dbReference type="ARBA" id="ARBA00022729"/>
    </source>
</evidence>
<dbReference type="AlphaFoldDB" id="A0A1T4NYI7"/>
<feature type="chain" id="PRO_5013182418" evidence="8">
    <location>
        <begin position="28"/>
        <end position="424"/>
    </location>
</feature>
<evidence type="ECO:0000256" key="8">
    <source>
        <dbReference type="SAM" id="SignalP"/>
    </source>
</evidence>
<accession>A0A1T4NYI7</accession>
<gene>
    <name evidence="9" type="ORF">SAMN02745782_01520</name>
</gene>
<evidence type="ECO:0000256" key="7">
    <source>
        <dbReference type="ARBA" id="ARBA00023288"/>
    </source>
</evidence>
<dbReference type="GO" id="GO:0042597">
    <property type="term" value="C:periplasmic space"/>
    <property type="evidence" value="ECO:0007669"/>
    <property type="project" value="UniProtKB-SubCell"/>
</dbReference>
<evidence type="ECO:0000313" key="9">
    <source>
        <dbReference type="EMBL" id="SJZ84239.1"/>
    </source>
</evidence>
<protein>
    <submittedName>
        <fullName evidence="9">ABC-type glycerol-3-phosphate transport system, substrate-binding protein</fullName>
    </submittedName>
</protein>
<feature type="signal peptide" evidence="8">
    <location>
        <begin position="1"/>
        <end position="27"/>
    </location>
</feature>
<dbReference type="Gene3D" id="3.40.190.10">
    <property type="entry name" value="Periplasmic binding protein-like II"/>
    <property type="match status" value="2"/>
</dbReference>
<name>A0A1T4NYI7_VIBCI</name>
<dbReference type="OrthoDB" id="5897001at2"/>
<keyword evidence="4 8" id="KW-0732">Signal</keyword>
<dbReference type="Proteomes" id="UP000190834">
    <property type="component" value="Unassembled WGS sequence"/>
</dbReference>
<proteinExistence type="inferred from homology"/>
<organism evidence="9 10">
    <name type="scientific">Vibrio cincinnatiensis DSM 19608</name>
    <dbReference type="NCBI Taxonomy" id="1123491"/>
    <lineage>
        <taxon>Bacteria</taxon>
        <taxon>Pseudomonadati</taxon>
        <taxon>Pseudomonadota</taxon>
        <taxon>Gammaproteobacteria</taxon>
        <taxon>Vibrionales</taxon>
        <taxon>Vibrionaceae</taxon>
        <taxon>Vibrio</taxon>
    </lineage>
</organism>
<keyword evidence="7" id="KW-0449">Lipoprotein</keyword>
<sequence length="424" mass="47833">MKLLVPTITKTMIAGAIAFGLPGIATAEVTDGVNQELVKGSITFYTNRTDLVEAGVYRRYEQEFKQRYPNVKEVKVVGFADYQGGLRPRMNTGDYGDLVLILPSVPSEQYGNFYEPLNDLYTEDEVYFYDAWQNDGKVYGISMGNSVEGLVYNKDVLKKAGVEVPIKTLSGFFSAAEKIKANGQIPLYINFGAQWPLQQWDKFPLVVEGSDDVYEKMLTQDKPFSGETAYNKSLSVLKKLIDKGLTERDLMTNSWEDSKNAIAKGDAAMYYLGNWVIPQVIERGAEPDNIGFMPIPSDETGVLKAQMNHDWGYAVSKFSSNKETAKAYLKFLIENSDFEHIAGFIPTLKTKKPSLEQLNEFMSYDPKVIQTPVNSSTFIEVTNRSKIDFYSGGYIQDVITAKDFNEALERLDSRWDRAKKRVMK</sequence>
<keyword evidence="6" id="KW-0564">Palmitate</keyword>
<dbReference type="Pfam" id="PF13416">
    <property type="entry name" value="SBP_bac_8"/>
    <property type="match status" value="1"/>
</dbReference>
<dbReference type="PANTHER" id="PTHR43649">
    <property type="entry name" value="ARABINOSE-BINDING PROTEIN-RELATED"/>
    <property type="match status" value="1"/>
</dbReference>